<evidence type="ECO:0000256" key="5">
    <source>
        <dbReference type="ARBA" id="ARBA00022801"/>
    </source>
</evidence>
<keyword evidence="4" id="KW-0255">Endonuclease</keyword>
<evidence type="ECO:0000256" key="4">
    <source>
        <dbReference type="ARBA" id="ARBA00022759"/>
    </source>
</evidence>
<dbReference type="GO" id="GO:0004519">
    <property type="term" value="F:endonuclease activity"/>
    <property type="evidence" value="ECO:0007669"/>
    <property type="project" value="UniProtKB-KW"/>
</dbReference>
<evidence type="ECO:0000256" key="2">
    <source>
        <dbReference type="ARBA" id="ARBA00022695"/>
    </source>
</evidence>
<dbReference type="PANTHER" id="PTHR37984:SF5">
    <property type="entry name" value="PROTEIN NYNRIN-LIKE"/>
    <property type="match status" value="1"/>
</dbReference>
<keyword evidence="3" id="KW-0540">Nuclease</keyword>
<reference evidence="8 9" key="1">
    <citation type="submission" date="2018-03" db="EMBL/GenBank/DDBJ databases">
        <title>Draft genome sequence of Rohu Carp (Labeo rohita).</title>
        <authorList>
            <person name="Das P."/>
            <person name="Kushwaha B."/>
            <person name="Joshi C.G."/>
            <person name="Kumar D."/>
            <person name="Nagpure N.S."/>
            <person name="Sahoo L."/>
            <person name="Das S.P."/>
            <person name="Bit A."/>
            <person name="Patnaik S."/>
            <person name="Meher P.K."/>
            <person name="Jayasankar P."/>
            <person name="Koringa P.G."/>
            <person name="Patel N.V."/>
            <person name="Hinsu A.T."/>
            <person name="Kumar R."/>
            <person name="Pandey M."/>
            <person name="Agarwal S."/>
            <person name="Srivastava S."/>
            <person name="Singh M."/>
            <person name="Iquebal M.A."/>
            <person name="Jaiswal S."/>
            <person name="Angadi U.B."/>
            <person name="Kumar N."/>
            <person name="Raza M."/>
            <person name="Shah T.M."/>
            <person name="Rai A."/>
            <person name="Jena J.K."/>
        </authorList>
    </citation>
    <scope>NUCLEOTIDE SEQUENCE [LARGE SCALE GENOMIC DNA]</scope>
    <source>
        <strain evidence="8">DASCIFA01</strain>
        <tissue evidence="8">Testis</tissue>
    </source>
</reference>
<keyword evidence="1" id="KW-0808">Transferase</keyword>
<dbReference type="CDD" id="cd09274">
    <property type="entry name" value="RNase_HI_RT_Ty3"/>
    <property type="match status" value="1"/>
</dbReference>
<evidence type="ECO:0000256" key="1">
    <source>
        <dbReference type="ARBA" id="ARBA00022679"/>
    </source>
</evidence>
<organism evidence="8 9">
    <name type="scientific">Labeo rohita</name>
    <name type="common">Indian major carp</name>
    <name type="synonym">Cyprinus rohita</name>
    <dbReference type="NCBI Taxonomy" id="84645"/>
    <lineage>
        <taxon>Eukaryota</taxon>
        <taxon>Metazoa</taxon>
        <taxon>Chordata</taxon>
        <taxon>Craniata</taxon>
        <taxon>Vertebrata</taxon>
        <taxon>Euteleostomi</taxon>
        <taxon>Actinopterygii</taxon>
        <taxon>Neopterygii</taxon>
        <taxon>Teleostei</taxon>
        <taxon>Ostariophysi</taxon>
        <taxon>Cypriniformes</taxon>
        <taxon>Cyprinidae</taxon>
        <taxon>Labeoninae</taxon>
        <taxon>Labeonini</taxon>
        <taxon>Labeo</taxon>
    </lineage>
</organism>
<dbReference type="InterPro" id="IPR043502">
    <property type="entry name" value="DNA/RNA_pol_sf"/>
</dbReference>
<evidence type="ECO:0000313" key="9">
    <source>
        <dbReference type="Proteomes" id="UP000290572"/>
    </source>
</evidence>
<accession>A0A498LX04</accession>
<dbReference type="STRING" id="84645.A0A498LX04"/>
<dbReference type="AlphaFoldDB" id="A0A498LX04"/>
<keyword evidence="5" id="KW-0378">Hydrolase</keyword>
<dbReference type="GO" id="GO:0003964">
    <property type="term" value="F:RNA-directed DNA polymerase activity"/>
    <property type="evidence" value="ECO:0007669"/>
    <property type="project" value="UniProtKB-KW"/>
</dbReference>
<dbReference type="PANTHER" id="PTHR37984">
    <property type="entry name" value="PROTEIN CBG26694"/>
    <property type="match status" value="1"/>
</dbReference>
<comment type="caution">
    <text evidence="8">The sequence shown here is derived from an EMBL/GenBank/DDBJ whole genome shotgun (WGS) entry which is preliminary data.</text>
</comment>
<keyword evidence="6" id="KW-0695">RNA-directed DNA polymerase</keyword>
<dbReference type="SUPFAM" id="SSF56672">
    <property type="entry name" value="DNA/RNA polymerases"/>
    <property type="match status" value="1"/>
</dbReference>
<evidence type="ECO:0000256" key="6">
    <source>
        <dbReference type="ARBA" id="ARBA00022918"/>
    </source>
</evidence>
<keyword evidence="2" id="KW-0548">Nucleotidyltransferase</keyword>
<dbReference type="Proteomes" id="UP000290572">
    <property type="component" value="Unassembled WGS sequence"/>
</dbReference>
<dbReference type="Gene3D" id="3.10.10.10">
    <property type="entry name" value="HIV Type 1 Reverse Transcriptase, subunit A, domain 1"/>
    <property type="match status" value="1"/>
</dbReference>
<evidence type="ECO:0000259" key="7">
    <source>
        <dbReference type="Pfam" id="PF17917"/>
    </source>
</evidence>
<evidence type="ECO:0000256" key="3">
    <source>
        <dbReference type="ARBA" id="ARBA00022722"/>
    </source>
</evidence>
<dbReference type="GO" id="GO:0016787">
    <property type="term" value="F:hydrolase activity"/>
    <property type="evidence" value="ECO:0007669"/>
    <property type="project" value="UniProtKB-KW"/>
</dbReference>
<dbReference type="FunFam" id="3.10.20.370:FF:000001">
    <property type="entry name" value="Retrovirus-related Pol polyprotein from transposon 17.6-like protein"/>
    <property type="match status" value="1"/>
</dbReference>
<gene>
    <name evidence="8" type="ORF">ROHU_010964</name>
</gene>
<dbReference type="Pfam" id="PF17917">
    <property type="entry name" value="RT_RNaseH"/>
    <property type="match status" value="1"/>
</dbReference>
<protein>
    <recommendedName>
        <fullName evidence="7">Reverse transcriptase RNase H-like domain-containing protein</fullName>
    </recommendedName>
</protein>
<keyword evidence="9" id="KW-1185">Reference proteome</keyword>
<proteinExistence type="predicted"/>
<dbReference type="InterPro" id="IPR041373">
    <property type="entry name" value="RT_RNaseH"/>
</dbReference>
<sequence length="258" mass="29384">MGLVKRIEEVGMAFRDHGILKTEPVKILLKEGAEPYAVNTARQVPLPLLQKVKQELGRMEVSGVIEKVTQATDWCAPMVPVINPIEQVRICVDLKKLNENIKRERFMLPTTDEILAKLTEKPTVVSADASSYGLGGVLLQKNGNCWKPVAYCSRTLTSAECRYAQNEKECLVGVWACQHFSKYLSGMEHFKLVTDHEPLTLGNRVIIPESLRREILERIHEGYQGLTKCREHFIRRATDKQNELSSQQKRYYGKKTQC</sequence>
<feature type="domain" description="Reverse transcriptase RNase H-like" evidence="7">
    <location>
        <begin position="120"/>
        <end position="201"/>
    </location>
</feature>
<dbReference type="EMBL" id="QBIY01013250">
    <property type="protein sequence ID" value="RXN09757.1"/>
    <property type="molecule type" value="Genomic_DNA"/>
</dbReference>
<evidence type="ECO:0000313" key="8">
    <source>
        <dbReference type="EMBL" id="RXN09757.1"/>
    </source>
</evidence>
<dbReference type="InterPro" id="IPR050951">
    <property type="entry name" value="Retrovirus_Pol_polyprotein"/>
</dbReference>
<name>A0A498LX04_LABRO</name>